<dbReference type="CDD" id="cd06327">
    <property type="entry name" value="PBP1_SBP-like"/>
    <property type="match status" value="1"/>
</dbReference>
<dbReference type="InterPro" id="IPR051010">
    <property type="entry name" value="BCAA_transport"/>
</dbReference>
<dbReference type="AlphaFoldDB" id="A0A1W2C1T4"/>
<dbReference type="Gene3D" id="3.40.50.2300">
    <property type="match status" value="2"/>
</dbReference>
<reference evidence="4 5" key="1">
    <citation type="submission" date="2017-04" db="EMBL/GenBank/DDBJ databases">
        <authorList>
            <person name="Afonso C.L."/>
            <person name="Miller P.J."/>
            <person name="Scott M.A."/>
            <person name="Spackman E."/>
            <person name="Goraichik I."/>
            <person name="Dimitrov K.M."/>
            <person name="Suarez D.L."/>
            <person name="Swayne D.E."/>
        </authorList>
    </citation>
    <scope>NUCLEOTIDE SEQUENCE [LARGE SCALE GENOMIC DNA]</scope>
    <source>
        <strain evidence="4 5">VK13</strain>
    </source>
</reference>
<feature type="domain" description="Leucine-binding protein" evidence="3">
    <location>
        <begin position="32"/>
        <end position="369"/>
    </location>
</feature>
<organism evidence="4 5">
    <name type="scientific">Polynucleobacter kasalickyi</name>
    <dbReference type="NCBI Taxonomy" id="1938817"/>
    <lineage>
        <taxon>Bacteria</taxon>
        <taxon>Pseudomonadati</taxon>
        <taxon>Pseudomonadota</taxon>
        <taxon>Betaproteobacteria</taxon>
        <taxon>Burkholderiales</taxon>
        <taxon>Burkholderiaceae</taxon>
        <taxon>Polynucleobacter</taxon>
    </lineage>
</organism>
<sequence length="406" mass="43797">MKKFVPFVLATLFVSFSSTLVSQEVKVPSGAIRVGVLNDQSGVYSGMGGLGSVVAAKMAIEDFGGSVLGVPIELISADHQNKTDIGSSIAREWYDVKKVDVILDLAASNVGLAVMGIAKQKNKIVINTGSGSSRITNEDCNDRTAHWVYNTYALAHGTGQAVFDQGGDSWYFITADYAFGHSLEKDTTDVIKAGGGKVLGSIKHPLNASDFSSFLLQAQASGAKVIGLANAGTDAVNSIKGAKEFGLLKNKKQQIVGLTTYVTDVYGLGVETAQGIQLTEAFYWDMNPETRAWSQRFFERHKRMPSMIQAGTYSGLMHYLKAVKAAGTSEAGPVMAKMKSTPINDFYSKNGVLREDGLMVHDMYLFQVKTPEQSKSPWDLYTLKQTIPGNQAFGSLAESKCPLLKK</sequence>
<evidence type="ECO:0000256" key="1">
    <source>
        <dbReference type="ARBA" id="ARBA00010062"/>
    </source>
</evidence>
<dbReference type="SUPFAM" id="SSF53822">
    <property type="entry name" value="Periplasmic binding protein-like I"/>
    <property type="match status" value="1"/>
</dbReference>
<dbReference type="Pfam" id="PF13458">
    <property type="entry name" value="Peripla_BP_6"/>
    <property type="match status" value="1"/>
</dbReference>
<name>A0A1W2C1T4_9BURK</name>
<keyword evidence="2" id="KW-0732">Signal</keyword>
<dbReference type="STRING" id="1938817.SAMN06296008_11813"/>
<accession>A0A1W2C1T4</accession>
<dbReference type="RefSeq" id="WP_084285676.1">
    <property type="nucleotide sequence ID" value="NZ_FWXJ01000018.1"/>
</dbReference>
<dbReference type="PANTHER" id="PTHR30483">
    <property type="entry name" value="LEUCINE-SPECIFIC-BINDING PROTEIN"/>
    <property type="match status" value="1"/>
</dbReference>
<dbReference type="OrthoDB" id="8887944at2"/>
<keyword evidence="5" id="KW-1185">Reference proteome</keyword>
<dbReference type="Proteomes" id="UP000192708">
    <property type="component" value="Unassembled WGS sequence"/>
</dbReference>
<evidence type="ECO:0000259" key="3">
    <source>
        <dbReference type="Pfam" id="PF13458"/>
    </source>
</evidence>
<dbReference type="PANTHER" id="PTHR30483:SF6">
    <property type="entry name" value="PERIPLASMIC BINDING PROTEIN OF ABC TRANSPORTER FOR NATURAL AMINO ACIDS"/>
    <property type="match status" value="1"/>
</dbReference>
<dbReference type="EMBL" id="FWXJ01000018">
    <property type="protein sequence ID" value="SMC79195.1"/>
    <property type="molecule type" value="Genomic_DNA"/>
</dbReference>
<evidence type="ECO:0000313" key="5">
    <source>
        <dbReference type="Proteomes" id="UP000192708"/>
    </source>
</evidence>
<comment type="similarity">
    <text evidence="1">Belongs to the leucine-binding protein family.</text>
</comment>
<dbReference type="InterPro" id="IPR028082">
    <property type="entry name" value="Peripla_BP_I"/>
</dbReference>
<proteinExistence type="inferred from homology"/>
<evidence type="ECO:0000256" key="2">
    <source>
        <dbReference type="ARBA" id="ARBA00022729"/>
    </source>
</evidence>
<protein>
    <submittedName>
        <fullName evidence="4">Amino acid/amide ABC transporter substrate-binding protein, HAAT family</fullName>
    </submittedName>
</protein>
<dbReference type="InterPro" id="IPR028081">
    <property type="entry name" value="Leu-bd"/>
</dbReference>
<evidence type="ECO:0000313" key="4">
    <source>
        <dbReference type="EMBL" id="SMC79195.1"/>
    </source>
</evidence>
<gene>
    <name evidence="4" type="ORF">SAMN06296008_11813</name>
</gene>